<evidence type="ECO:0000259" key="2">
    <source>
        <dbReference type="Pfam" id="PF02337"/>
    </source>
</evidence>
<reference evidence="4" key="1">
    <citation type="submission" date="2025-08" db="UniProtKB">
        <authorList>
            <consortium name="RefSeq"/>
        </authorList>
    </citation>
    <scope>IDENTIFICATION</scope>
</reference>
<dbReference type="SUPFAM" id="SSF47943">
    <property type="entry name" value="Retrovirus capsid protein, N-terminal core domain"/>
    <property type="match status" value="1"/>
</dbReference>
<dbReference type="InterPro" id="IPR050195">
    <property type="entry name" value="Primate_lentivir_Gag_pol-like"/>
</dbReference>
<evidence type="ECO:0000256" key="1">
    <source>
        <dbReference type="SAM" id="MobiDB-lite"/>
    </source>
</evidence>
<dbReference type="SUPFAM" id="SSF47836">
    <property type="entry name" value="Retroviral matrix proteins"/>
    <property type="match status" value="1"/>
</dbReference>
<accession>A0AAX6R7F6</accession>
<dbReference type="GO" id="GO:0016032">
    <property type="term" value="P:viral process"/>
    <property type="evidence" value="ECO:0007669"/>
    <property type="project" value="InterPro"/>
</dbReference>
<dbReference type="Pfam" id="PF02337">
    <property type="entry name" value="Gag_p10"/>
    <property type="match status" value="1"/>
</dbReference>
<organism evidence="3 4">
    <name type="scientific">Heterocephalus glaber</name>
    <name type="common">Naked mole rat</name>
    <dbReference type="NCBI Taxonomy" id="10181"/>
    <lineage>
        <taxon>Eukaryota</taxon>
        <taxon>Metazoa</taxon>
        <taxon>Chordata</taxon>
        <taxon>Craniata</taxon>
        <taxon>Vertebrata</taxon>
        <taxon>Euteleostomi</taxon>
        <taxon>Mammalia</taxon>
        <taxon>Eutheria</taxon>
        <taxon>Euarchontoglires</taxon>
        <taxon>Glires</taxon>
        <taxon>Rodentia</taxon>
        <taxon>Hystricomorpha</taxon>
        <taxon>Bathyergidae</taxon>
        <taxon>Heterocephalus</taxon>
    </lineage>
</organism>
<protein>
    <submittedName>
        <fullName evidence="4">Endogenous retrovirus group K member 113 Gag polyprotein-like</fullName>
    </submittedName>
</protein>
<dbReference type="InterPro" id="IPR008919">
    <property type="entry name" value="Retrov_capsid_N"/>
</dbReference>
<evidence type="ECO:0000313" key="3">
    <source>
        <dbReference type="Proteomes" id="UP000694906"/>
    </source>
</evidence>
<dbReference type="GO" id="GO:0005198">
    <property type="term" value="F:structural molecule activity"/>
    <property type="evidence" value="ECO:0007669"/>
    <property type="project" value="InterPro"/>
</dbReference>
<dbReference type="AlphaFoldDB" id="A0AAX6R7F6"/>
<dbReference type="PANTHER" id="PTHR40389">
    <property type="entry name" value="ENDOGENOUS RETROVIRUS GROUP K MEMBER 24 GAG POLYPROTEIN-RELATED"/>
    <property type="match status" value="1"/>
</dbReference>
<dbReference type="Proteomes" id="UP000694906">
    <property type="component" value="Unplaced"/>
</dbReference>
<feature type="domain" description="Beta-retroviral matrix protein" evidence="2">
    <location>
        <begin position="7"/>
        <end position="90"/>
    </location>
</feature>
<keyword evidence="3" id="KW-1185">Reference proteome</keyword>
<feature type="region of interest" description="Disordered" evidence="1">
    <location>
        <begin position="91"/>
        <end position="136"/>
    </location>
</feature>
<dbReference type="Pfam" id="PF00607">
    <property type="entry name" value="Gag_p24"/>
    <property type="match status" value="1"/>
</dbReference>
<dbReference type="GeneID" id="110344007"/>
<gene>
    <name evidence="4" type="primary">LOC110344007</name>
</gene>
<dbReference type="PANTHER" id="PTHR40389:SF3">
    <property type="entry name" value="IGE-BINDING PROTEIN"/>
    <property type="match status" value="1"/>
</dbReference>
<dbReference type="Gene3D" id="1.10.150.490">
    <property type="entry name" value="Retroviral GAG p10 protein"/>
    <property type="match status" value="1"/>
</dbReference>
<proteinExistence type="predicted"/>
<dbReference type="InterPro" id="IPR010999">
    <property type="entry name" value="Retrovr_matrix"/>
</dbReference>
<dbReference type="InterPro" id="IPR038124">
    <property type="entry name" value="B_retro_matrix_sf"/>
</dbReference>
<dbReference type="InterPro" id="IPR003322">
    <property type="entry name" value="B_retro_matrix"/>
</dbReference>
<dbReference type="Gene3D" id="1.10.375.10">
    <property type="entry name" value="Human Immunodeficiency Virus Type 1 Capsid Protein"/>
    <property type="match status" value="1"/>
</dbReference>
<name>A0AAX6R7F6_HETGA</name>
<dbReference type="RefSeq" id="XP_021092214.1">
    <property type="nucleotide sequence ID" value="XM_021236555.1"/>
</dbReference>
<sequence>MGNGNSRMLFVHLLKNMLHTRGAKVGHQQLRNFLEFVEKVCPWFPEEGTVDLEVWNKVGKQLQDYYDGHGSTKVPIDTFSLWALIRDSLDPQHERERVKGPSSSPSLEESDKTDVPEVVPPPPIESETKPSAPPVYADAEPALRKGLFPDEGPLEPGDADDLEEEAARYNNEDWTPLPVVATAKKPEKFKWSTNEDVTEKIARLEKTLESLCQQWQTGLTVEEEDQKTQGEGGMFPSIIAGLDPPPVVGPKFKKKETDPLIAMIKHPPGPRPLSVNSRSLLPLQATLQHAVDRGEDTQGFHLACPVFEEADAQGNMVRTHRPIPFKQLKELKIACAQYGPTAPFTQAMLESLSTDALLPGHWKQLAKACLSGGDFLL</sequence>
<evidence type="ECO:0000313" key="4">
    <source>
        <dbReference type="RefSeq" id="XP_021092214.1"/>
    </source>
</evidence>